<proteinExistence type="predicted"/>
<accession>A0A375CPF4</accession>
<protein>
    <submittedName>
        <fullName evidence="2">Uncharacterized protein</fullName>
    </submittedName>
</protein>
<dbReference type="Proteomes" id="UP000257016">
    <property type="component" value="Unassembled WGS sequence"/>
</dbReference>
<dbReference type="AlphaFoldDB" id="A0A375CPF4"/>
<organism evidence="2">
    <name type="scientific">Cupriavidus taiwanensis</name>
    <dbReference type="NCBI Taxonomy" id="164546"/>
    <lineage>
        <taxon>Bacteria</taxon>
        <taxon>Pseudomonadati</taxon>
        <taxon>Pseudomonadota</taxon>
        <taxon>Betaproteobacteria</taxon>
        <taxon>Burkholderiales</taxon>
        <taxon>Burkholderiaceae</taxon>
        <taxon>Cupriavidus</taxon>
    </lineage>
</organism>
<gene>
    <name evidence="2" type="ORF">CBM2586_B90368</name>
</gene>
<name>A0A375CPF4_9BURK</name>
<comment type="caution">
    <text evidence="2">The sequence shown here is derived from an EMBL/GenBank/DDBJ whole genome shotgun (WGS) entry which is preliminary data.</text>
</comment>
<feature type="region of interest" description="Disordered" evidence="1">
    <location>
        <begin position="57"/>
        <end position="82"/>
    </location>
</feature>
<evidence type="ECO:0000256" key="1">
    <source>
        <dbReference type="SAM" id="MobiDB-lite"/>
    </source>
</evidence>
<reference evidence="2" key="1">
    <citation type="submission" date="2018-01" db="EMBL/GenBank/DDBJ databases">
        <authorList>
            <person name="Clerissi C."/>
        </authorList>
    </citation>
    <scope>NUCLEOTIDE SEQUENCE</scope>
    <source>
        <strain evidence="2">Cupriavidus taiwanensis LMG 19430</strain>
    </source>
</reference>
<sequence length="82" mass="8510">MLKYLSIFVVRHDRGAVDGDAAAAAGRYGKLSTVPVDKRGHAALTAAWHRDAIGVPKKKAKPAAGGQPVGSGCLHPDRAVPK</sequence>
<dbReference type="EMBL" id="OFSN01000027">
    <property type="protein sequence ID" value="SOY76482.1"/>
    <property type="molecule type" value="Genomic_DNA"/>
</dbReference>
<evidence type="ECO:0000313" key="2">
    <source>
        <dbReference type="EMBL" id="SOY76482.1"/>
    </source>
</evidence>